<sequence>MSNIVNWITKFNGILNGFIWGPVMLVFFLFVGIMFTIRTGIFQITNAKIWINNTILACFKKKDVRKSEDKHAISQFQSVCTALAATLGTGNIAGVATAITAGGPGAVFWMWVSAFFGTMTNYAENTLGIFYRYKNEKNDWIGGAMVYMERGLHCKWLAVIFSLFCVLASFGIGNMTQANSIAEGLKEVFHVPPVMTGIVLMIGVALVVIGGIKRIAGVTEKLVPFMAGIYMIGAFAVIVIRFQYVPAAFASIFREAFNFKAAGGGALGYGIMLAVRKGISRGVFSNEAGLGSSVMVHSASNVKDPVIQGMWGIFQVCVDTLIVCTMTALVILTAGLYDKDKYAEYYTSIKNNISQISSEVLSESEEIVSTQTGEMALNNVLLITQGGLNNLKETCNISEIEGRYVLYNAEDCINKIISQGQNALKKRKDLARYAKSDKFFELRNDTLNSVDKNIKLLDSTALTGRSFDRIIPYGAQFVSISVLLFAFATLVGWSYYGERAVEYLFGLKAVFTYKIVFVIIVFVGCTMSLELVWNIADTLNGFMAVPNLIAITLLSGKVITLTKEYIARNK</sequence>
<reference evidence="9 10" key="1">
    <citation type="submission" date="2018-07" db="EMBL/GenBank/DDBJ databases">
        <title>Anaerosacharophilus polymeroproducens gen. nov. sp. nov., an anaerobic bacterium isolated from salt field.</title>
        <authorList>
            <person name="Kim W."/>
            <person name="Yang S.-H."/>
            <person name="Oh J."/>
            <person name="Lee J.-H."/>
            <person name="Kwon K.K."/>
        </authorList>
    </citation>
    <scope>NUCLEOTIDE SEQUENCE [LARGE SCALE GENOMIC DNA]</scope>
    <source>
        <strain evidence="9 10">MCWD5</strain>
    </source>
</reference>
<feature type="transmembrane region" description="Helical" evidence="8">
    <location>
        <begin position="542"/>
        <end position="561"/>
    </location>
</feature>
<organism evidence="9 10">
    <name type="scientific">Anaerosacchariphilus polymeriproducens</name>
    <dbReference type="NCBI Taxonomy" id="1812858"/>
    <lineage>
        <taxon>Bacteria</taxon>
        <taxon>Bacillati</taxon>
        <taxon>Bacillota</taxon>
        <taxon>Clostridia</taxon>
        <taxon>Lachnospirales</taxon>
        <taxon>Lachnospiraceae</taxon>
        <taxon>Anaerosacchariphilus</taxon>
    </lineage>
</organism>
<dbReference type="GO" id="GO:0005886">
    <property type="term" value="C:plasma membrane"/>
    <property type="evidence" value="ECO:0007669"/>
    <property type="project" value="UniProtKB-SubCell"/>
</dbReference>
<evidence type="ECO:0000256" key="8">
    <source>
        <dbReference type="RuleBase" id="RU363064"/>
    </source>
</evidence>
<keyword evidence="5 8" id="KW-0812">Transmembrane</keyword>
<feature type="transmembrane region" description="Helical" evidence="8">
    <location>
        <begin position="515"/>
        <end position="536"/>
    </location>
</feature>
<dbReference type="OrthoDB" id="9804874at2"/>
<dbReference type="Proteomes" id="UP000255036">
    <property type="component" value="Unassembled WGS sequence"/>
</dbReference>
<protein>
    <submittedName>
        <fullName evidence="9">Sodium:alanine symporter family protein</fullName>
    </submittedName>
</protein>
<dbReference type="Gene3D" id="1.20.1740.10">
    <property type="entry name" value="Amino acid/polyamine transporter I"/>
    <property type="match status" value="1"/>
</dbReference>
<dbReference type="Pfam" id="PF01235">
    <property type="entry name" value="Na_Ala_symp"/>
    <property type="match status" value="1"/>
</dbReference>
<feature type="transmembrane region" description="Helical" evidence="8">
    <location>
        <begin position="156"/>
        <end position="176"/>
    </location>
</feature>
<keyword evidence="7 8" id="KW-0472">Membrane</keyword>
<evidence type="ECO:0000256" key="1">
    <source>
        <dbReference type="ARBA" id="ARBA00004651"/>
    </source>
</evidence>
<accession>A0A371ARG4</accession>
<dbReference type="InterPro" id="IPR001463">
    <property type="entry name" value="Na/Ala_symport"/>
</dbReference>
<dbReference type="PANTHER" id="PTHR30330">
    <property type="entry name" value="AGSS FAMILY TRANSPORTER, SODIUM-ALANINE"/>
    <property type="match status" value="1"/>
</dbReference>
<evidence type="ECO:0000256" key="6">
    <source>
        <dbReference type="ARBA" id="ARBA00022989"/>
    </source>
</evidence>
<comment type="similarity">
    <text evidence="2 8">Belongs to the alanine or glycine:cation symporter (AGCS) (TC 2.A.25) family.</text>
</comment>
<evidence type="ECO:0000313" key="9">
    <source>
        <dbReference type="EMBL" id="RDU22157.1"/>
    </source>
</evidence>
<keyword evidence="4 8" id="KW-1003">Cell membrane</keyword>
<evidence type="ECO:0000256" key="5">
    <source>
        <dbReference type="ARBA" id="ARBA00022692"/>
    </source>
</evidence>
<dbReference type="PANTHER" id="PTHR30330:SF14">
    <property type="entry name" value="SODIUM_AMINO ACID (ALANINE) SYMPORTER"/>
    <property type="match status" value="1"/>
</dbReference>
<dbReference type="RefSeq" id="WP_115483338.1">
    <property type="nucleotide sequence ID" value="NZ_QRCT01000050.1"/>
</dbReference>
<name>A0A371ARG4_9FIRM</name>
<evidence type="ECO:0000256" key="3">
    <source>
        <dbReference type="ARBA" id="ARBA00022448"/>
    </source>
</evidence>
<proteinExistence type="inferred from homology"/>
<keyword evidence="8" id="KW-0769">Symport</keyword>
<dbReference type="AlphaFoldDB" id="A0A371ARG4"/>
<feature type="transmembrane region" description="Helical" evidence="8">
    <location>
        <begin position="17"/>
        <end position="37"/>
    </location>
</feature>
<evidence type="ECO:0000256" key="7">
    <source>
        <dbReference type="ARBA" id="ARBA00023136"/>
    </source>
</evidence>
<dbReference type="GO" id="GO:0005283">
    <property type="term" value="F:amino acid:sodium symporter activity"/>
    <property type="evidence" value="ECO:0007669"/>
    <property type="project" value="InterPro"/>
</dbReference>
<feature type="transmembrane region" description="Helical" evidence="8">
    <location>
        <begin position="313"/>
        <end position="337"/>
    </location>
</feature>
<evidence type="ECO:0000256" key="2">
    <source>
        <dbReference type="ARBA" id="ARBA00009261"/>
    </source>
</evidence>
<dbReference type="PROSITE" id="PS00873">
    <property type="entry name" value="NA_ALANINE_SYMP"/>
    <property type="match status" value="1"/>
</dbReference>
<keyword evidence="3 8" id="KW-0813">Transport</keyword>
<comment type="caution">
    <text evidence="9">The sequence shown here is derived from an EMBL/GenBank/DDBJ whole genome shotgun (WGS) entry which is preliminary data.</text>
</comment>
<keyword evidence="6 8" id="KW-1133">Transmembrane helix</keyword>
<gene>
    <name evidence="9" type="ORF">DWV06_16640</name>
</gene>
<feature type="transmembrane region" description="Helical" evidence="8">
    <location>
        <begin position="222"/>
        <end position="244"/>
    </location>
</feature>
<dbReference type="PRINTS" id="PR00175">
    <property type="entry name" value="NAALASMPORT"/>
</dbReference>
<dbReference type="EMBL" id="QRCT01000050">
    <property type="protein sequence ID" value="RDU22157.1"/>
    <property type="molecule type" value="Genomic_DNA"/>
</dbReference>
<comment type="subcellular location">
    <subcellularLocation>
        <location evidence="1 8">Cell membrane</location>
        <topology evidence="1 8">Multi-pass membrane protein</topology>
    </subcellularLocation>
</comment>
<keyword evidence="10" id="KW-1185">Reference proteome</keyword>
<evidence type="ECO:0000313" key="10">
    <source>
        <dbReference type="Proteomes" id="UP000255036"/>
    </source>
</evidence>
<dbReference type="NCBIfam" id="TIGR00835">
    <property type="entry name" value="agcS"/>
    <property type="match status" value="1"/>
</dbReference>
<feature type="transmembrane region" description="Helical" evidence="8">
    <location>
        <begin position="188"/>
        <end position="210"/>
    </location>
</feature>
<feature type="transmembrane region" description="Helical" evidence="8">
    <location>
        <begin position="470"/>
        <end position="495"/>
    </location>
</feature>
<evidence type="ECO:0000256" key="4">
    <source>
        <dbReference type="ARBA" id="ARBA00022475"/>
    </source>
</evidence>